<evidence type="ECO:0000313" key="10">
    <source>
        <dbReference type="Proteomes" id="UP000442714"/>
    </source>
</evidence>
<evidence type="ECO:0000256" key="4">
    <source>
        <dbReference type="ARBA" id="ARBA00022729"/>
    </source>
</evidence>
<proteinExistence type="predicted"/>
<evidence type="ECO:0000259" key="8">
    <source>
        <dbReference type="Pfam" id="PF04389"/>
    </source>
</evidence>
<comment type="caution">
    <text evidence="9">The sequence shown here is derived from an EMBL/GenBank/DDBJ whole genome shotgun (WGS) entry which is preliminary data.</text>
</comment>
<dbReference type="GO" id="GO:0008235">
    <property type="term" value="F:metalloexopeptidase activity"/>
    <property type="evidence" value="ECO:0007669"/>
    <property type="project" value="InterPro"/>
</dbReference>
<organism evidence="9 10">
    <name type="scientific">Pontixanthobacter aquaemixtae</name>
    <dbReference type="NCBI Taxonomy" id="1958940"/>
    <lineage>
        <taxon>Bacteria</taxon>
        <taxon>Pseudomonadati</taxon>
        <taxon>Pseudomonadota</taxon>
        <taxon>Alphaproteobacteria</taxon>
        <taxon>Sphingomonadales</taxon>
        <taxon>Erythrobacteraceae</taxon>
        <taxon>Pontixanthobacter</taxon>
    </lineage>
</organism>
<protein>
    <submittedName>
        <fullName evidence="9">M28 family peptidase</fullName>
    </submittedName>
</protein>
<feature type="domain" description="Peptidase M28" evidence="8">
    <location>
        <begin position="268"/>
        <end position="471"/>
    </location>
</feature>
<dbReference type="GO" id="GO:0004177">
    <property type="term" value="F:aminopeptidase activity"/>
    <property type="evidence" value="ECO:0007669"/>
    <property type="project" value="UniProtKB-KW"/>
</dbReference>
<keyword evidence="6" id="KW-0862">Zinc</keyword>
<gene>
    <name evidence="9" type="ORF">GRI41_06400</name>
</gene>
<dbReference type="InterPro" id="IPR045175">
    <property type="entry name" value="M28_fam"/>
</dbReference>
<evidence type="ECO:0000256" key="1">
    <source>
        <dbReference type="ARBA" id="ARBA00022438"/>
    </source>
</evidence>
<dbReference type="AlphaFoldDB" id="A0A844ZRG0"/>
<dbReference type="OrthoDB" id="9778250at2"/>
<dbReference type="GO" id="GO:0046872">
    <property type="term" value="F:metal ion binding"/>
    <property type="evidence" value="ECO:0007669"/>
    <property type="project" value="UniProtKB-KW"/>
</dbReference>
<sequence length="500" mass="53199">MRIGGAQFAGLAALFALAGCASIGASSSPTASNLDAIEGELRAHIAILASDEFEGRRPGTMGERKALRYLAETWQSAGLETATNDPANPWFEPVELGLWAAESATAKFERKGTTVAIPDDAIALFASGRRALIEDAPLQYVGRLGASLEQSELAGRVAIMEWGHAGQIAQREALLENGAAAVLAIIADDDDFAEIRQIREKGAYRLSSDADGSTLDGIITAEAATALIGARYAQLKSAAAQEGFRPQALDLVATLDATSSEAVVQTHNLIAKLPGRDPDAGVVLLMAHWDHFGQCLDESPDLPGQSDRICNGAVDNASGLAVLTELAERLGAMRQMDRDIYFVATTAEEWGLLGARAFSRNPPIPLESIIAGFNIDSIGVAPRGGPVAIVGEGLTALDDEVKPIIAQTGRGMAGQAFAELFVQRQDGWALLQRDVPVLMVSSAFAQPDLMRRYARERYHMPSDEIDAVELGGAAEDLLLHIDLVRHFANVATFPQRPVVE</sequence>
<keyword evidence="5" id="KW-0378">Hydrolase</keyword>
<dbReference type="Gene3D" id="3.40.630.10">
    <property type="entry name" value="Zn peptidases"/>
    <property type="match status" value="1"/>
</dbReference>
<keyword evidence="2" id="KW-0645">Protease</keyword>
<dbReference type="SUPFAM" id="SSF53187">
    <property type="entry name" value="Zn-dependent exopeptidases"/>
    <property type="match status" value="1"/>
</dbReference>
<dbReference type="EMBL" id="WTYX01000001">
    <property type="protein sequence ID" value="MXO90445.1"/>
    <property type="molecule type" value="Genomic_DNA"/>
</dbReference>
<feature type="chain" id="PRO_5032295230" evidence="7">
    <location>
        <begin position="19"/>
        <end position="500"/>
    </location>
</feature>
<dbReference type="RefSeq" id="WP_160603904.1">
    <property type="nucleotide sequence ID" value="NZ_WTYX01000001.1"/>
</dbReference>
<dbReference type="Pfam" id="PF04389">
    <property type="entry name" value="Peptidase_M28"/>
    <property type="match status" value="1"/>
</dbReference>
<reference evidence="9 10" key="1">
    <citation type="submission" date="2019-12" db="EMBL/GenBank/DDBJ databases">
        <title>Genomic-based taxomic classification of the family Erythrobacteraceae.</title>
        <authorList>
            <person name="Xu L."/>
        </authorList>
    </citation>
    <scope>NUCLEOTIDE SEQUENCE [LARGE SCALE GENOMIC DNA]</scope>
    <source>
        <strain evidence="9 10">KCTC 52763</strain>
    </source>
</reference>
<evidence type="ECO:0000256" key="7">
    <source>
        <dbReference type="SAM" id="SignalP"/>
    </source>
</evidence>
<keyword evidence="1" id="KW-0031">Aminopeptidase</keyword>
<keyword evidence="10" id="KW-1185">Reference proteome</keyword>
<dbReference type="GO" id="GO:0006508">
    <property type="term" value="P:proteolysis"/>
    <property type="evidence" value="ECO:0007669"/>
    <property type="project" value="UniProtKB-KW"/>
</dbReference>
<dbReference type="PANTHER" id="PTHR12147:SF56">
    <property type="entry name" value="AMINOPEPTIDASE YDR415C-RELATED"/>
    <property type="match status" value="1"/>
</dbReference>
<dbReference type="Proteomes" id="UP000442714">
    <property type="component" value="Unassembled WGS sequence"/>
</dbReference>
<dbReference type="PANTHER" id="PTHR12147">
    <property type="entry name" value="METALLOPEPTIDASE M28 FAMILY MEMBER"/>
    <property type="match status" value="1"/>
</dbReference>
<keyword evidence="3" id="KW-0479">Metal-binding</keyword>
<accession>A0A844ZRG0</accession>
<dbReference type="Gene3D" id="3.50.30.30">
    <property type="match status" value="1"/>
</dbReference>
<feature type="signal peptide" evidence="7">
    <location>
        <begin position="1"/>
        <end position="18"/>
    </location>
</feature>
<evidence type="ECO:0000256" key="6">
    <source>
        <dbReference type="ARBA" id="ARBA00022833"/>
    </source>
</evidence>
<dbReference type="InterPro" id="IPR007484">
    <property type="entry name" value="Peptidase_M28"/>
</dbReference>
<evidence type="ECO:0000256" key="3">
    <source>
        <dbReference type="ARBA" id="ARBA00022723"/>
    </source>
</evidence>
<evidence type="ECO:0000256" key="5">
    <source>
        <dbReference type="ARBA" id="ARBA00022801"/>
    </source>
</evidence>
<evidence type="ECO:0000256" key="2">
    <source>
        <dbReference type="ARBA" id="ARBA00022670"/>
    </source>
</evidence>
<evidence type="ECO:0000313" key="9">
    <source>
        <dbReference type="EMBL" id="MXO90445.1"/>
    </source>
</evidence>
<dbReference type="PROSITE" id="PS51257">
    <property type="entry name" value="PROKAR_LIPOPROTEIN"/>
    <property type="match status" value="1"/>
</dbReference>
<keyword evidence="4 7" id="KW-0732">Signal</keyword>
<name>A0A844ZRG0_9SPHN</name>